<dbReference type="SUPFAM" id="SSF55347">
    <property type="entry name" value="Glyceraldehyde-3-phosphate dehydrogenase-like, C-terminal domain"/>
    <property type="match status" value="1"/>
</dbReference>
<dbReference type="EMBL" id="BMJG01000002">
    <property type="protein sequence ID" value="GGC28888.1"/>
    <property type="molecule type" value="Genomic_DNA"/>
</dbReference>
<gene>
    <name evidence="6" type="ORF">GCM10010974_09270</name>
</gene>
<organism evidence="6 7">
    <name type="scientific">Brevibacterium sediminis</name>
    <dbReference type="NCBI Taxonomy" id="1857024"/>
    <lineage>
        <taxon>Bacteria</taxon>
        <taxon>Bacillati</taxon>
        <taxon>Actinomycetota</taxon>
        <taxon>Actinomycetes</taxon>
        <taxon>Micrococcales</taxon>
        <taxon>Brevibacteriaceae</taxon>
        <taxon>Brevibacterium</taxon>
    </lineage>
</organism>
<dbReference type="Gene3D" id="3.30.360.10">
    <property type="entry name" value="Dihydrodipicolinate Reductase, domain 2"/>
    <property type="match status" value="1"/>
</dbReference>
<evidence type="ECO:0000256" key="2">
    <source>
        <dbReference type="ARBA" id="ARBA00023002"/>
    </source>
</evidence>
<name>A0ABQ1LRU7_9MICO</name>
<dbReference type="Pfam" id="PF22725">
    <property type="entry name" value="GFO_IDH_MocA_C3"/>
    <property type="match status" value="1"/>
</dbReference>
<evidence type="ECO:0000256" key="3">
    <source>
        <dbReference type="ARBA" id="ARBA00023027"/>
    </source>
</evidence>
<feature type="domain" description="GFO/IDH/MocA-like oxidoreductase" evidence="5">
    <location>
        <begin position="152"/>
        <end position="271"/>
    </location>
</feature>
<accession>A0ABQ1LRU7</accession>
<evidence type="ECO:0000313" key="7">
    <source>
        <dbReference type="Proteomes" id="UP000632322"/>
    </source>
</evidence>
<keyword evidence="3" id="KW-0520">NAD</keyword>
<protein>
    <submittedName>
        <fullName evidence="6">Dehydrogenase</fullName>
    </submittedName>
</protein>
<dbReference type="PANTHER" id="PTHR42840">
    <property type="entry name" value="NAD(P)-BINDING ROSSMANN-FOLD SUPERFAMILY PROTEIN-RELATED"/>
    <property type="match status" value="1"/>
</dbReference>
<reference evidence="7" key="1">
    <citation type="journal article" date="2019" name="Int. J. Syst. Evol. Microbiol.">
        <title>The Global Catalogue of Microorganisms (GCM) 10K type strain sequencing project: providing services to taxonomists for standard genome sequencing and annotation.</title>
        <authorList>
            <consortium name="The Broad Institute Genomics Platform"/>
            <consortium name="The Broad Institute Genome Sequencing Center for Infectious Disease"/>
            <person name="Wu L."/>
            <person name="Ma J."/>
        </authorList>
    </citation>
    <scope>NUCLEOTIDE SEQUENCE [LARGE SCALE GENOMIC DNA]</scope>
    <source>
        <strain evidence="7">CGMCC 1.15472</strain>
    </source>
</reference>
<feature type="domain" description="Gfo/Idh/MocA-like oxidoreductase N-terminal" evidence="4">
    <location>
        <begin position="4"/>
        <end position="144"/>
    </location>
</feature>
<evidence type="ECO:0000313" key="6">
    <source>
        <dbReference type="EMBL" id="GGC28888.1"/>
    </source>
</evidence>
<evidence type="ECO:0000259" key="5">
    <source>
        <dbReference type="Pfam" id="PF22725"/>
    </source>
</evidence>
<dbReference type="Proteomes" id="UP000632322">
    <property type="component" value="Unassembled WGS sequence"/>
</dbReference>
<dbReference type="SUPFAM" id="SSF51735">
    <property type="entry name" value="NAD(P)-binding Rossmann-fold domains"/>
    <property type="match status" value="1"/>
</dbReference>
<sequence length="358" mass="38342">MSTRIGVVGLGRIGRMHARNIAQEPGVDELVLIGRTEGKLEDAKAQLQSELAPEAGPDLRGAHAPAGRDNSPVISTVVLTEDWTDGLDGVIIASSTHTHPELARTALTAGVPVLLEKPIGLKLEETAALSAEFEALDVPIMVAYHRRYDEGFQSLRERIHSGDMGTIRVIHSAGHDHFHVDPEFIPTSGGVWRDLLIHEFDTIPWLLGERPVSIYASGSVLDEQAYADSGDLDTATAVITFESGVQALISGARNIASGQDVNTVVYGSDAAYAAGVDSKSPVVSTEPGVSPPESTYADFVERFEPAFRREIRHFLAVIDGDATSLTLPSDGIVAARLAVAAEESVRRGIPVRLDEIDF</sequence>
<dbReference type="Gene3D" id="3.40.50.720">
    <property type="entry name" value="NAD(P)-binding Rossmann-like Domain"/>
    <property type="match status" value="1"/>
</dbReference>
<keyword evidence="2" id="KW-0560">Oxidoreductase</keyword>
<dbReference type="PANTHER" id="PTHR42840:SF3">
    <property type="entry name" value="BINDING ROSSMANN FOLD OXIDOREDUCTASE, PUTATIVE (AFU_ORTHOLOGUE AFUA_2G10240)-RELATED"/>
    <property type="match status" value="1"/>
</dbReference>
<keyword evidence="7" id="KW-1185">Reference proteome</keyword>
<proteinExistence type="inferred from homology"/>
<comment type="caution">
    <text evidence="6">The sequence shown here is derived from an EMBL/GenBank/DDBJ whole genome shotgun (WGS) entry which is preliminary data.</text>
</comment>
<dbReference type="InterPro" id="IPR055170">
    <property type="entry name" value="GFO_IDH_MocA-like_dom"/>
</dbReference>
<dbReference type="InterPro" id="IPR000683">
    <property type="entry name" value="Gfo/Idh/MocA-like_OxRdtase_N"/>
</dbReference>
<evidence type="ECO:0000259" key="4">
    <source>
        <dbReference type="Pfam" id="PF01408"/>
    </source>
</evidence>
<dbReference type="InterPro" id="IPR036291">
    <property type="entry name" value="NAD(P)-bd_dom_sf"/>
</dbReference>
<evidence type="ECO:0000256" key="1">
    <source>
        <dbReference type="ARBA" id="ARBA00010928"/>
    </source>
</evidence>
<dbReference type="RefSeq" id="WP_181270811.1">
    <property type="nucleotide sequence ID" value="NZ_BMJG01000002.1"/>
</dbReference>
<comment type="similarity">
    <text evidence="1">Belongs to the Gfo/Idh/MocA family.</text>
</comment>
<dbReference type="Pfam" id="PF01408">
    <property type="entry name" value="GFO_IDH_MocA"/>
    <property type="match status" value="1"/>
</dbReference>